<dbReference type="EMBL" id="JAGINS010000001">
    <property type="protein sequence ID" value="MBP2358265.1"/>
    <property type="molecule type" value="Genomic_DNA"/>
</dbReference>
<gene>
    <name evidence="1" type="ORF">JOF59_000665</name>
</gene>
<keyword evidence="2" id="KW-1185">Reference proteome</keyword>
<accession>A0ABS4V2X1</accession>
<evidence type="ECO:0000313" key="1">
    <source>
        <dbReference type="EMBL" id="MBP2358265.1"/>
    </source>
</evidence>
<dbReference type="GeneID" id="97345613"/>
<proteinExistence type="predicted"/>
<comment type="caution">
    <text evidence="1">The sequence shown here is derived from an EMBL/GenBank/DDBJ whole genome shotgun (WGS) entry which is preliminary data.</text>
</comment>
<name>A0ABS4V2X1_9ACTN</name>
<dbReference type="Proteomes" id="UP001519311">
    <property type="component" value="Unassembled WGS sequence"/>
</dbReference>
<dbReference type="RefSeq" id="WP_124280770.1">
    <property type="nucleotide sequence ID" value="NZ_BMWJ01000002.1"/>
</dbReference>
<reference evidence="1 2" key="1">
    <citation type="submission" date="2021-03" db="EMBL/GenBank/DDBJ databases">
        <title>Sequencing the genomes of 1000 actinobacteria strains.</title>
        <authorList>
            <person name="Klenk H.-P."/>
        </authorList>
    </citation>
    <scope>NUCLEOTIDE SEQUENCE [LARGE SCALE GENOMIC DNA]</scope>
    <source>
        <strain evidence="1 2">DSM 40843</strain>
    </source>
</reference>
<evidence type="ECO:0000313" key="2">
    <source>
        <dbReference type="Proteomes" id="UP001519311"/>
    </source>
</evidence>
<sequence>MSTSSGTIVSATATLHCPHGGRASATSGHAAVLLDGLPVHTATDTFVVTGCPHTVDGVPHPCTTVRWSPQPGGVRVDGALVLLHTSAAQCFGAALVPQGPPAVDAPRRGVTCR</sequence>
<protein>
    <submittedName>
        <fullName evidence="1">Uncharacterized protein</fullName>
    </submittedName>
</protein>
<organism evidence="1 2">
    <name type="scientific">Streptomyces clavifer</name>
    <dbReference type="NCBI Taxonomy" id="68188"/>
    <lineage>
        <taxon>Bacteria</taxon>
        <taxon>Bacillati</taxon>
        <taxon>Actinomycetota</taxon>
        <taxon>Actinomycetes</taxon>
        <taxon>Kitasatosporales</taxon>
        <taxon>Streptomycetaceae</taxon>
        <taxon>Streptomyces</taxon>
    </lineage>
</organism>